<name>A0A4U8UGQ2_9FLAO</name>
<proteinExistence type="predicted"/>
<evidence type="ECO:0000313" key="2">
    <source>
        <dbReference type="EMBL" id="TLG99009.1"/>
    </source>
</evidence>
<sequence length="72" mass="8655">MEKIRIIAIALFLIITFLFWKLTNGHFTKEFGIKLWNQWGTRLFYWQGVIYTSTGITILILFLLKWTNVLIF</sequence>
<protein>
    <submittedName>
        <fullName evidence="2">Uncharacterized protein</fullName>
    </submittedName>
</protein>
<dbReference type="EMBL" id="AFXZ01000039">
    <property type="protein sequence ID" value="TLG99009.1"/>
    <property type="molecule type" value="Genomic_DNA"/>
</dbReference>
<keyword evidence="1" id="KW-1133">Transmembrane helix</keyword>
<evidence type="ECO:0000313" key="3">
    <source>
        <dbReference type="Proteomes" id="UP000003730"/>
    </source>
</evidence>
<organism evidence="2 3">
    <name type="scientific">Bizionia argentinensis JUB59</name>
    <dbReference type="NCBI Taxonomy" id="1046627"/>
    <lineage>
        <taxon>Bacteria</taxon>
        <taxon>Pseudomonadati</taxon>
        <taxon>Bacteroidota</taxon>
        <taxon>Flavobacteriia</taxon>
        <taxon>Flavobacteriales</taxon>
        <taxon>Flavobacteriaceae</taxon>
        <taxon>Bizionia</taxon>
    </lineage>
</organism>
<evidence type="ECO:0000256" key="1">
    <source>
        <dbReference type="SAM" id="Phobius"/>
    </source>
</evidence>
<dbReference type="Proteomes" id="UP000003730">
    <property type="component" value="Unassembled WGS sequence"/>
</dbReference>
<keyword evidence="3" id="KW-1185">Reference proteome</keyword>
<keyword evidence="1" id="KW-0472">Membrane</keyword>
<feature type="transmembrane region" description="Helical" evidence="1">
    <location>
        <begin position="7"/>
        <end position="23"/>
    </location>
</feature>
<accession>A0A4U8UGQ2</accession>
<feature type="transmembrane region" description="Helical" evidence="1">
    <location>
        <begin position="43"/>
        <end position="64"/>
    </location>
</feature>
<keyword evidence="1" id="KW-0812">Transmembrane</keyword>
<comment type="caution">
    <text evidence="2">The sequence shown here is derived from an EMBL/GenBank/DDBJ whole genome shotgun (WGS) entry which is preliminary data.</text>
</comment>
<reference evidence="2 3" key="1">
    <citation type="journal article" date="2008" name="Int. J. Syst. Evol. Microbiol.">
        <title>Bizionia argentinensis sp. nov., isolated from surface marine water in Antarctica.</title>
        <authorList>
            <person name="Bercovich A."/>
            <person name="Vazquez S.C."/>
            <person name="Yankilevich P."/>
            <person name="Coria S.H."/>
            <person name="Foti M."/>
            <person name="Hernandez E."/>
            <person name="Vidal A."/>
            <person name="Ruberto L."/>
            <person name="Melo C."/>
            <person name="Marenssi S."/>
            <person name="Criscuolo M."/>
            <person name="Memoli M."/>
            <person name="Arguelles M."/>
            <person name="Mac Cormack W.P."/>
        </authorList>
    </citation>
    <scope>NUCLEOTIDE SEQUENCE [LARGE SCALE GENOMIC DNA]</scope>
    <source>
        <strain evidence="2 3">JUB59</strain>
    </source>
</reference>
<dbReference type="AlphaFoldDB" id="A0A4U8UGQ2"/>
<gene>
    <name evidence="2" type="ORF">BZARG_03545</name>
</gene>